<proteinExistence type="predicted"/>
<dbReference type="RefSeq" id="WP_388002219.1">
    <property type="nucleotide sequence ID" value="NZ_JBHUEE010000001.1"/>
</dbReference>
<name>A0ABW4L0K1_9MICO</name>
<reference evidence="2" key="1">
    <citation type="journal article" date="2019" name="Int. J. Syst. Evol. Microbiol.">
        <title>The Global Catalogue of Microorganisms (GCM) 10K type strain sequencing project: providing services to taxonomists for standard genome sequencing and annotation.</title>
        <authorList>
            <consortium name="The Broad Institute Genomics Platform"/>
            <consortium name="The Broad Institute Genome Sequencing Center for Infectious Disease"/>
            <person name="Wu L."/>
            <person name="Ma J."/>
        </authorList>
    </citation>
    <scope>NUCLEOTIDE SEQUENCE [LARGE SCALE GENOMIC DNA]</scope>
    <source>
        <strain evidence="2">JCM 17130</strain>
    </source>
</reference>
<evidence type="ECO:0000313" key="2">
    <source>
        <dbReference type="Proteomes" id="UP001597277"/>
    </source>
</evidence>
<sequence length="203" mass="21568">MNDGGRLAPVAGAGDDTVSGFQAQLVQAARDRAGSWDAAAEVLAAPAERTVERLRSGEIATAWRLAARWLEADADLFTADLMSLDVYARAARRRDPADDLSALREDHTAHLAPAGDLADAARQVAELCRREADAWATGDAPAARGLRADERTHLDEHLVPALPDAAASLAAHAETRVGRTLGRLLLAILSVETGTDYTREGDQ</sequence>
<comment type="caution">
    <text evidence="1">The sequence shown here is derived from an EMBL/GenBank/DDBJ whole genome shotgun (WGS) entry which is preliminary data.</text>
</comment>
<keyword evidence="2" id="KW-1185">Reference proteome</keyword>
<accession>A0ABW4L0K1</accession>
<dbReference type="EMBL" id="JBHUEE010000001">
    <property type="protein sequence ID" value="MFD1716795.1"/>
    <property type="molecule type" value="Genomic_DNA"/>
</dbReference>
<evidence type="ECO:0000313" key="1">
    <source>
        <dbReference type="EMBL" id="MFD1716795.1"/>
    </source>
</evidence>
<dbReference type="Proteomes" id="UP001597277">
    <property type="component" value="Unassembled WGS sequence"/>
</dbReference>
<protein>
    <submittedName>
        <fullName evidence="1">Uncharacterized protein</fullName>
    </submittedName>
</protein>
<organism evidence="1 2">
    <name type="scientific">Georgenia deserti</name>
    <dbReference type="NCBI Taxonomy" id="2093781"/>
    <lineage>
        <taxon>Bacteria</taxon>
        <taxon>Bacillati</taxon>
        <taxon>Actinomycetota</taxon>
        <taxon>Actinomycetes</taxon>
        <taxon>Micrococcales</taxon>
        <taxon>Bogoriellaceae</taxon>
        <taxon>Georgenia</taxon>
    </lineage>
</organism>
<gene>
    <name evidence="1" type="ORF">ACFSE6_03035</name>
</gene>